<dbReference type="SUPFAM" id="SSF55073">
    <property type="entry name" value="Nucleotide cyclase"/>
    <property type="match status" value="1"/>
</dbReference>
<dbReference type="Pfam" id="PF00990">
    <property type="entry name" value="GGDEF"/>
    <property type="match status" value="1"/>
</dbReference>
<protein>
    <recommendedName>
        <fullName evidence="2">diguanylate cyclase</fullName>
        <ecNumber evidence="2">2.7.7.65</ecNumber>
    </recommendedName>
</protein>
<feature type="transmembrane region" description="Helical" evidence="3">
    <location>
        <begin position="48"/>
        <end position="68"/>
    </location>
</feature>
<dbReference type="EC" id="2.7.7.65" evidence="2"/>
<dbReference type="GO" id="GO:0005886">
    <property type="term" value="C:plasma membrane"/>
    <property type="evidence" value="ECO:0007669"/>
    <property type="project" value="TreeGrafter"/>
</dbReference>
<feature type="transmembrane region" description="Helical" evidence="3">
    <location>
        <begin position="75"/>
        <end position="96"/>
    </location>
</feature>
<evidence type="ECO:0000313" key="6">
    <source>
        <dbReference type="Proteomes" id="UP000184268"/>
    </source>
</evidence>
<feature type="transmembrane region" description="Helical" evidence="3">
    <location>
        <begin position="108"/>
        <end position="128"/>
    </location>
</feature>
<dbReference type="GO" id="GO:0052621">
    <property type="term" value="F:diguanylate cyclase activity"/>
    <property type="evidence" value="ECO:0007669"/>
    <property type="project" value="UniProtKB-EC"/>
</dbReference>
<evidence type="ECO:0000256" key="1">
    <source>
        <dbReference type="ARBA" id="ARBA00001946"/>
    </source>
</evidence>
<dbReference type="PANTHER" id="PTHR45138">
    <property type="entry name" value="REGULATORY COMPONENTS OF SENSORY TRANSDUCTION SYSTEM"/>
    <property type="match status" value="1"/>
</dbReference>
<dbReference type="NCBIfam" id="TIGR00254">
    <property type="entry name" value="GGDEF"/>
    <property type="match status" value="1"/>
</dbReference>
<dbReference type="GO" id="GO:1902201">
    <property type="term" value="P:negative regulation of bacterial-type flagellum-dependent cell motility"/>
    <property type="evidence" value="ECO:0007669"/>
    <property type="project" value="TreeGrafter"/>
</dbReference>
<proteinExistence type="predicted"/>
<organism evidence="5 6">
    <name type="scientific">Ferrimonas marina</name>
    <dbReference type="NCBI Taxonomy" id="299255"/>
    <lineage>
        <taxon>Bacteria</taxon>
        <taxon>Pseudomonadati</taxon>
        <taxon>Pseudomonadota</taxon>
        <taxon>Gammaproteobacteria</taxon>
        <taxon>Alteromonadales</taxon>
        <taxon>Ferrimonadaceae</taxon>
        <taxon>Ferrimonas</taxon>
    </lineage>
</organism>
<keyword evidence="3" id="KW-0812">Transmembrane</keyword>
<reference evidence="5 6" key="1">
    <citation type="submission" date="2016-11" db="EMBL/GenBank/DDBJ databases">
        <authorList>
            <person name="Jaros S."/>
            <person name="Januszkiewicz K."/>
            <person name="Wedrychowicz H."/>
        </authorList>
    </citation>
    <scope>NUCLEOTIDE SEQUENCE [LARGE SCALE GENOMIC DNA]</scope>
    <source>
        <strain evidence="5 6">DSM 16917</strain>
    </source>
</reference>
<comment type="cofactor">
    <cofactor evidence="1">
        <name>Mg(2+)</name>
        <dbReference type="ChEBI" id="CHEBI:18420"/>
    </cofactor>
</comment>
<dbReference type="SMART" id="SM00267">
    <property type="entry name" value="GGDEF"/>
    <property type="match status" value="1"/>
</dbReference>
<keyword evidence="3" id="KW-0472">Membrane</keyword>
<dbReference type="CDD" id="cd01949">
    <property type="entry name" value="GGDEF"/>
    <property type="match status" value="1"/>
</dbReference>
<name>A0A1M5YHN0_9GAMM</name>
<dbReference type="InterPro" id="IPR000160">
    <property type="entry name" value="GGDEF_dom"/>
</dbReference>
<dbReference type="PANTHER" id="PTHR45138:SF24">
    <property type="entry name" value="DIGUANYLATE CYCLASE DGCC-RELATED"/>
    <property type="match status" value="1"/>
</dbReference>
<evidence type="ECO:0000313" key="5">
    <source>
        <dbReference type="EMBL" id="SHI11506.1"/>
    </source>
</evidence>
<accession>A0A1M5YHN0</accession>
<dbReference type="InterPro" id="IPR050469">
    <property type="entry name" value="Diguanylate_Cyclase"/>
</dbReference>
<dbReference type="PROSITE" id="PS50887">
    <property type="entry name" value="GGDEF"/>
    <property type="match status" value="1"/>
</dbReference>
<dbReference type="STRING" id="299255.SAMN02745129_4260"/>
<evidence type="ECO:0000259" key="4">
    <source>
        <dbReference type="PROSITE" id="PS50887"/>
    </source>
</evidence>
<dbReference type="OrthoDB" id="9812260at2"/>
<dbReference type="EMBL" id="FQXG01000007">
    <property type="protein sequence ID" value="SHI11506.1"/>
    <property type="molecule type" value="Genomic_DNA"/>
</dbReference>
<evidence type="ECO:0000256" key="3">
    <source>
        <dbReference type="SAM" id="Phobius"/>
    </source>
</evidence>
<dbReference type="AlphaFoldDB" id="A0A1M5YHN0"/>
<dbReference type="Gene3D" id="3.30.70.270">
    <property type="match status" value="1"/>
</dbReference>
<dbReference type="InterPro" id="IPR029787">
    <property type="entry name" value="Nucleotide_cyclase"/>
</dbReference>
<dbReference type="InterPro" id="IPR043128">
    <property type="entry name" value="Rev_trsase/Diguanyl_cyclase"/>
</dbReference>
<feature type="transmembrane region" description="Helical" evidence="3">
    <location>
        <begin position="176"/>
        <end position="195"/>
    </location>
</feature>
<keyword evidence="3" id="KW-1133">Transmembrane helix</keyword>
<feature type="transmembrane region" description="Helical" evidence="3">
    <location>
        <begin position="135"/>
        <end position="156"/>
    </location>
</feature>
<sequence>MLNAQSRQKPTALAAASAGEWTMARLRVLLLMLISIVPTYKLASGEDFTQALGLSYAALLVAVAWLAYLRRREYVPALAYVSVTLDIGFITLGLWLDFVSRETPLALVNNKGTFDLYFLAVICTALRYDRRLSLYGGLLAFASYSALLLFALDLYNPNAIDPRWLARYGELYLPDQISRLIFLLMAMLLAWVLVLRADKLEREALHDPLTGVLNRQSLHQHLDLAIRRYRRKPRPFVLVMLDLDHFKRVNDRFGHTTGDAILTAFAQRLQHSVRAGDIVARYGGEEFCLVLEEAHPDSVATLLNDLRRRLGRAPLYHAGTTPIHLTFSAGVAAWDPGLGEAANLIDLADQRLLQAKRAGRDRIELTVTAAVA</sequence>
<gene>
    <name evidence="5" type="ORF">SAMN02745129_4260</name>
</gene>
<dbReference type="FunFam" id="3.30.70.270:FF:000001">
    <property type="entry name" value="Diguanylate cyclase domain protein"/>
    <property type="match status" value="1"/>
</dbReference>
<feature type="domain" description="GGDEF" evidence="4">
    <location>
        <begin position="234"/>
        <end position="368"/>
    </location>
</feature>
<evidence type="ECO:0000256" key="2">
    <source>
        <dbReference type="ARBA" id="ARBA00012528"/>
    </source>
</evidence>
<dbReference type="Proteomes" id="UP000184268">
    <property type="component" value="Unassembled WGS sequence"/>
</dbReference>
<dbReference type="GO" id="GO:0043709">
    <property type="term" value="P:cell adhesion involved in single-species biofilm formation"/>
    <property type="evidence" value="ECO:0007669"/>
    <property type="project" value="TreeGrafter"/>
</dbReference>
<dbReference type="RefSeq" id="WP_067660428.1">
    <property type="nucleotide sequence ID" value="NZ_FQXG01000007.1"/>
</dbReference>
<keyword evidence="6" id="KW-1185">Reference proteome</keyword>
<feature type="transmembrane region" description="Helical" evidence="3">
    <location>
        <begin position="12"/>
        <end position="36"/>
    </location>
</feature>